<dbReference type="STRING" id="1390249.BHU72_05255"/>
<reference evidence="2 3" key="1">
    <citation type="submission" date="2016-09" db="EMBL/GenBank/DDBJ databases">
        <title>Desulfuribacillus arsenicus sp. nov., an obligately anaerobic, dissimilatory arsenic- and antimonate-reducing bacterium isolated from anoxic sediments.</title>
        <authorList>
            <person name="Abin C.A."/>
            <person name="Hollibaugh J.T."/>
        </authorList>
    </citation>
    <scope>NUCLEOTIDE SEQUENCE [LARGE SCALE GENOMIC DNA]</scope>
    <source>
        <strain evidence="2 3">MLFW-2</strain>
    </source>
</reference>
<dbReference type="GO" id="GO:0003824">
    <property type="term" value="F:catalytic activity"/>
    <property type="evidence" value="ECO:0007669"/>
    <property type="project" value="InterPro"/>
</dbReference>
<protein>
    <recommendedName>
        <fullName evidence="1">Amidase domain-containing protein</fullName>
    </recommendedName>
</protein>
<dbReference type="AlphaFoldDB" id="A0A1E5L601"/>
<dbReference type="InterPro" id="IPR000120">
    <property type="entry name" value="Amidase"/>
</dbReference>
<dbReference type="PANTHER" id="PTHR11895">
    <property type="entry name" value="TRANSAMIDASE"/>
    <property type="match status" value="1"/>
</dbReference>
<dbReference type="EMBL" id="MJAT01000022">
    <property type="protein sequence ID" value="OEH85494.1"/>
    <property type="molecule type" value="Genomic_DNA"/>
</dbReference>
<dbReference type="InterPro" id="IPR036928">
    <property type="entry name" value="AS_sf"/>
</dbReference>
<keyword evidence="3" id="KW-1185">Reference proteome</keyword>
<proteinExistence type="predicted"/>
<organism evidence="2 3">
    <name type="scientific">Desulfuribacillus stibiiarsenatis</name>
    <dbReference type="NCBI Taxonomy" id="1390249"/>
    <lineage>
        <taxon>Bacteria</taxon>
        <taxon>Bacillati</taxon>
        <taxon>Bacillota</taxon>
        <taxon>Desulfuribacillia</taxon>
        <taxon>Desulfuribacillales</taxon>
        <taxon>Desulfuribacillaceae</taxon>
        <taxon>Desulfuribacillus</taxon>
    </lineage>
</organism>
<dbReference type="Pfam" id="PF01425">
    <property type="entry name" value="Amidase"/>
    <property type="match status" value="1"/>
</dbReference>
<dbReference type="Proteomes" id="UP000095255">
    <property type="component" value="Unassembled WGS sequence"/>
</dbReference>
<comment type="caution">
    <text evidence="2">The sequence shown here is derived from an EMBL/GenBank/DDBJ whole genome shotgun (WGS) entry which is preliminary data.</text>
</comment>
<evidence type="ECO:0000259" key="1">
    <source>
        <dbReference type="Pfam" id="PF01425"/>
    </source>
</evidence>
<feature type="domain" description="Amidase" evidence="1">
    <location>
        <begin position="26"/>
        <end position="429"/>
    </location>
</feature>
<evidence type="ECO:0000313" key="3">
    <source>
        <dbReference type="Proteomes" id="UP000095255"/>
    </source>
</evidence>
<dbReference type="RefSeq" id="WP_069702321.1">
    <property type="nucleotide sequence ID" value="NZ_MJAT01000022.1"/>
</dbReference>
<evidence type="ECO:0000313" key="2">
    <source>
        <dbReference type="EMBL" id="OEH85494.1"/>
    </source>
</evidence>
<sequence>MKSFADHSILELLALLKNKELTVLDIVDICINRNNVSNYANKAWAYYDQDIIMKQAYYVQDKYNLIEKKHSLFGIPIGVKDIFNTIDYPTQMGSPLWKGFTPGNDARIVYNIKNAGGIIAGKTDTAEFAVHALNSTVNPHNEDKTPGTSSSGSAALVALGVVPVALGSQTAASIVRPASFCGVYGCKPSFGTIPRTGVLKTADTLDSIGYFTIHLQDIRHIFDVLRVRGENYPICQEAFTDENRQLPPIKRPWKIGFVKGYVWDYAEEYAKNSINEWVQKLEASASEFYVEEVELPKSTFIAHQTHSDIYHRSLSYYFKEEYKESQISDIMRNIMGEGTKITTEKYLAALEQQVLIQNDMDELLCEYDVIISLSTAGSAPAREEVEKPDNGLIWTLAHLPVISAPVFLSPNKMPFGVQLASRKYSDYKLMEFLKRLNELDLVPDKSNPVLE</sequence>
<accession>A0A1E5L601</accession>
<dbReference type="SUPFAM" id="SSF75304">
    <property type="entry name" value="Amidase signature (AS) enzymes"/>
    <property type="match status" value="1"/>
</dbReference>
<dbReference type="OrthoDB" id="9811471at2"/>
<dbReference type="PANTHER" id="PTHR11895:SF151">
    <property type="entry name" value="GLUTAMYL-TRNA(GLN) AMIDOTRANSFERASE SUBUNIT A"/>
    <property type="match status" value="1"/>
</dbReference>
<gene>
    <name evidence="2" type="ORF">BHU72_05255</name>
</gene>
<name>A0A1E5L601_9FIRM</name>
<dbReference type="InterPro" id="IPR023631">
    <property type="entry name" value="Amidase_dom"/>
</dbReference>
<dbReference type="Gene3D" id="3.90.1300.10">
    <property type="entry name" value="Amidase signature (AS) domain"/>
    <property type="match status" value="1"/>
</dbReference>